<dbReference type="EMBL" id="RXZH01000001">
    <property type="protein sequence ID" value="RTZ17589.1"/>
    <property type="molecule type" value="Genomic_DNA"/>
</dbReference>
<evidence type="ECO:0000313" key="2">
    <source>
        <dbReference type="EMBL" id="RTZ17589.1"/>
    </source>
</evidence>
<evidence type="ECO:0000313" key="3">
    <source>
        <dbReference type="Proteomes" id="UP000268973"/>
    </source>
</evidence>
<feature type="chain" id="PRO_5019093714" description="ATPase" evidence="1">
    <location>
        <begin position="24"/>
        <end position="187"/>
    </location>
</feature>
<gene>
    <name evidence="2" type="ORF">EJ063_02045</name>
</gene>
<feature type="signal peptide" evidence="1">
    <location>
        <begin position="1"/>
        <end position="23"/>
    </location>
</feature>
<dbReference type="OrthoDB" id="5880124at2"/>
<reference evidence="2 3" key="1">
    <citation type="submission" date="2018-12" db="EMBL/GenBank/DDBJ databases">
        <title>Vibrio sp. isolated from China Sea.</title>
        <authorList>
            <person name="Li Y."/>
        </authorList>
    </citation>
    <scope>NUCLEOTIDE SEQUENCE [LARGE SCALE GENOMIC DNA]</scope>
    <source>
        <strain evidence="2 3">BEI207</strain>
    </source>
</reference>
<sequence>MIWHYFTTIAAAVLITLPFQLTASHCNEKSWNNLLNIQLDIDESYNFHASRFNHFLTQHKDRPFLFQEFSAEELTQLWANKDPIYQTRMQEQLHASLTVIGLIEQERKNLAPLIQRIANQQQDWIDISQHCQNSASTINMVTGLNYSQLNQALIKDTTLLIKQLDILKRHYVSELDALEQSRPKPSD</sequence>
<protein>
    <recommendedName>
        <fullName evidence="4">ATPase</fullName>
    </recommendedName>
</protein>
<dbReference type="RefSeq" id="WP_126572343.1">
    <property type="nucleotide sequence ID" value="NZ_RXZH01000001.1"/>
</dbReference>
<keyword evidence="1" id="KW-0732">Signal</keyword>
<accession>A0A432D110</accession>
<dbReference type="Proteomes" id="UP000268973">
    <property type="component" value="Unassembled WGS sequence"/>
</dbReference>
<keyword evidence="3" id="KW-1185">Reference proteome</keyword>
<dbReference type="AlphaFoldDB" id="A0A432D110"/>
<comment type="caution">
    <text evidence="2">The sequence shown here is derived from an EMBL/GenBank/DDBJ whole genome shotgun (WGS) entry which is preliminary data.</text>
</comment>
<name>A0A432D110_9VIBR</name>
<evidence type="ECO:0008006" key="4">
    <source>
        <dbReference type="Google" id="ProtNLM"/>
    </source>
</evidence>
<organism evidence="2 3">
    <name type="scientific">Vibrio aquaticus</name>
    <dbReference type="NCBI Taxonomy" id="2496559"/>
    <lineage>
        <taxon>Bacteria</taxon>
        <taxon>Pseudomonadati</taxon>
        <taxon>Pseudomonadota</taxon>
        <taxon>Gammaproteobacteria</taxon>
        <taxon>Vibrionales</taxon>
        <taxon>Vibrionaceae</taxon>
        <taxon>Vibrio</taxon>
    </lineage>
</organism>
<proteinExistence type="predicted"/>
<evidence type="ECO:0000256" key="1">
    <source>
        <dbReference type="SAM" id="SignalP"/>
    </source>
</evidence>